<sequence length="84" mass="9474">MASSSAVFKPSKGRNTPFPLDDIQNISDEMSKKWGWQLLTPFLIMSSATLESASKQIINRHDFHCAECFVPLSRREKDTEGLNS</sequence>
<organism evidence="2 3">
    <name type="scientific">Senna tora</name>
    <dbReference type="NCBI Taxonomy" id="362788"/>
    <lineage>
        <taxon>Eukaryota</taxon>
        <taxon>Viridiplantae</taxon>
        <taxon>Streptophyta</taxon>
        <taxon>Embryophyta</taxon>
        <taxon>Tracheophyta</taxon>
        <taxon>Spermatophyta</taxon>
        <taxon>Magnoliopsida</taxon>
        <taxon>eudicotyledons</taxon>
        <taxon>Gunneridae</taxon>
        <taxon>Pentapetalae</taxon>
        <taxon>rosids</taxon>
        <taxon>fabids</taxon>
        <taxon>Fabales</taxon>
        <taxon>Fabaceae</taxon>
        <taxon>Caesalpinioideae</taxon>
        <taxon>Cassia clade</taxon>
        <taxon>Senna</taxon>
    </lineage>
</organism>
<reference evidence="2" key="1">
    <citation type="submission" date="2020-09" db="EMBL/GenBank/DDBJ databases">
        <title>Genome-Enabled Discovery of Anthraquinone Biosynthesis in Senna tora.</title>
        <authorList>
            <person name="Kang S.-H."/>
            <person name="Pandey R.P."/>
            <person name="Lee C.-M."/>
            <person name="Sim J.-S."/>
            <person name="Jeong J.-T."/>
            <person name="Choi B.-S."/>
            <person name="Jung M."/>
            <person name="Ginzburg D."/>
            <person name="Zhao K."/>
            <person name="Won S.Y."/>
            <person name="Oh T.-J."/>
            <person name="Yu Y."/>
            <person name="Kim N.-H."/>
            <person name="Lee O.R."/>
            <person name="Lee T.-H."/>
            <person name="Bashyal P."/>
            <person name="Kim T.-S."/>
            <person name="Lee W.-H."/>
            <person name="Kawkins C."/>
            <person name="Kim C.-K."/>
            <person name="Kim J.S."/>
            <person name="Ahn B.O."/>
            <person name="Rhee S.Y."/>
            <person name="Sohng J.K."/>
        </authorList>
    </citation>
    <scope>NUCLEOTIDE SEQUENCE</scope>
    <source>
        <tissue evidence="2">Leaf</tissue>
    </source>
</reference>
<accession>A0A834SHP7</accession>
<dbReference type="Proteomes" id="UP000634136">
    <property type="component" value="Unassembled WGS sequence"/>
</dbReference>
<evidence type="ECO:0000313" key="2">
    <source>
        <dbReference type="EMBL" id="KAF7804293.1"/>
    </source>
</evidence>
<evidence type="ECO:0000313" key="3">
    <source>
        <dbReference type="Proteomes" id="UP000634136"/>
    </source>
</evidence>
<dbReference type="EMBL" id="JAAIUW010000013">
    <property type="protein sequence ID" value="KAF7804293.1"/>
    <property type="molecule type" value="Genomic_DNA"/>
</dbReference>
<keyword evidence="3" id="KW-1185">Reference proteome</keyword>
<evidence type="ECO:0000256" key="1">
    <source>
        <dbReference type="SAM" id="MobiDB-lite"/>
    </source>
</evidence>
<protein>
    <submittedName>
        <fullName evidence="2">Uncharacterized protein</fullName>
    </submittedName>
</protein>
<proteinExistence type="predicted"/>
<gene>
    <name evidence="2" type="ORF">G2W53_043404</name>
</gene>
<comment type="caution">
    <text evidence="2">The sequence shown here is derived from an EMBL/GenBank/DDBJ whole genome shotgun (WGS) entry which is preliminary data.</text>
</comment>
<name>A0A834SHP7_9FABA</name>
<feature type="region of interest" description="Disordered" evidence="1">
    <location>
        <begin position="1"/>
        <end position="21"/>
    </location>
</feature>
<dbReference type="AlphaFoldDB" id="A0A834SHP7"/>